<evidence type="ECO:0000313" key="4">
    <source>
        <dbReference type="Proteomes" id="UP000180175"/>
    </source>
</evidence>
<evidence type="ECO:0000313" key="2">
    <source>
        <dbReference type="EMBL" id="OIJ08828.1"/>
    </source>
</evidence>
<name>A0A1S2L8K9_9BACI</name>
<evidence type="ECO:0000259" key="1">
    <source>
        <dbReference type="Pfam" id="PF09189"/>
    </source>
</evidence>
<dbReference type="AlphaFoldDB" id="A0A1S2L8K9"/>
<organism evidence="2 4">
    <name type="scientific">Anaerobacillus isosaccharinicus</name>
    <dbReference type="NCBI Taxonomy" id="1532552"/>
    <lineage>
        <taxon>Bacteria</taxon>
        <taxon>Bacillati</taxon>
        <taxon>Bacillota</taxon>
        <taxon>Bacilli</taxon>
        <taxon>Bacillales</taxon>
        <taxon>Bacillaceae</taxon>
        <taxon>Anaerobacillus</taxon>
    </lineage>
</organism>
<gene>
    <name evidence="3" type="ORF">AWH56_025600</name>
    <name evidence="2" type="ORF">AWH56_18415</name>
</gene>
<dbReference type="EMBL" id="LQXD01000158">
    <property type="protein sequence ID" value="OIJ08828.1"/>
    <property type="molecule type" value="Genomic_DNA"/>
</dbReference>
<proteinExistence type="predicted"/>
<dbReference type="KEGG" id="aia:AWH56_025600"/>
<reference evidence="2 4" key="1">
    <citation type="submission" date="2016-10" db="EMBL/GenBank/DDBJ databases">
        <title>Draft genome sequences of four alkaliphilic bacteria belonging to the Anaerobacillus genus.</title>
        <authorList>
            <person name="Bassil N.M."/>
            <person name="Lloyd J.R."/>
        </authorList>
    </citation>
    <scope>NUCLEOTIDE SEQUENCE [LARGE SCALE GENOMIC DNA]</scope>
    <source>
        <strain evidence="2 4">NB2006</strain>
    </source>
</reference>
<reference evidence="3 4" key="3">
    <citation type="journal article" date="2019" name="Int. J. Syst. Evol. Microbiol.">
        <title>Anaerobacillus isosaccharinicus sp. nov., an alkaliphilic bacterium which degrades isosaccharinic acid.</title>
        <authorList>
            <person name="Bassil N.M."/>
            <person name="Lloyd J.R."/>
        </authorList>
    </citation>
    <scope>NUCLEOTIDE SEQUENCE [LARGE SCALE GENOMIC DNA]</scope>
    <source>
        <strain evidence="3 4">NB2006</strain>
    </source>
</reference>
<dbReference type="EMBL" id="CP063356">
    <property type="protein sequence ID" value="QOY35980.1"/>
    <property type="molecule type" value="Genomic_DNA"/>
</dbReference>
<dbReference type="InterPro" id="IPR015272">
    <property type="entry name" value="MoadD_C"/>
</dbReference>
<evidence type="ECO:0000313" key="3">
    <source>
        <dbReference type="EMBL" id="QOY35980.1"/>
    </source>
</evidence>
<dbReference type="InterPro" id="IPR036473">
    <property type="entry name" value="Mopterin_CF_MoaD-rel_C_sf"/>
</dbReference>
<dbReference type="RefSeq" id="WP_071318429.1">
    <property type="nucleotide sequence ID" value="NZ_CP063356.2"/>
</dbReference>
<reference evidence="3" key="4">
    <citation type="submission" date="2020-10" db="EMBL/GenBank/DDBJ databases">
        <authorList>
            <person name="Bassil N.M."/>
            <person name="Lloyd J.R."/>
        </authorList>
    </citation>
    <scope>NUCLEOTIDE SEQUENCE</scope>
    <source>
        <strain evidence="3">NB2006</strain>
    </source>
</reference>
<reference evidence="3 4" key="2">
    <citation type="journal article" date="2017" name="Genome Announc.">
        <title>Draft Genome Sequences of Four Alkaliphilic Bacteria Belonging to the Anaerobacillus Genus.</title>
        <authorList>
            <person name="Bassil N.M."/>
            <person name="Lloyd J.R."/>
        </authorList>
    </citation>
    <scope>NUCLEOTIDE SEQUENCE [LARGE SCALE GENOMIC DNA]</scope>
    <source>
        <strain evidence="3 4">NB2006</strain>
    </source>
</reference>
<dbReference type="OrthoDB" id="2468967at2"/>
<dbReference type="Proteomes" id="UP000180175">
    <property type="component" value="Chromosome"/>
</dbReference>
<dbReference type="Gene3D" id="3.30.1370.80">
    <property type="entry name" value="Molybdopterin cofactor biosynthesis MoaD-related, C-terminal domain"/>
    <property type="match status" value="1"/>
</dbReference>
<sequence>MNDEKLEIRGISRKELITYLIEIGATTNNNHLFLGENWSCQVSREDHFHMFQSWIPKVSLLFSSEDSLTLKNVVMSFRKKTFRAGG</sequence>
<accession>A0A1S2L8K9</accession>
<dbReference type="Pfam" id="PF09189">
    <property type="entry name" value="MoaD_arch"/>
    <property type="match status" value="1"/>
</dbReference>
<keyword evidence="4" id="KW-1185">Reference proteome</keyword>
<protein>
    <recommendedName>
        <fullName evidence="1">Molybdopterin cofactor biosynthesis MoaD-related C-terminal domain-containing protein</fullName>
    </recommendedName>
</protein>
<feature type="domain" description="Molybdopterin cofactor biosynthesis MoaD-related C-terminal" evidence="1">
    <location>
        <begin position="4"/>
        <end position="86"/>
    </location>
</feature>